<sequence>MTFSLAGEHVRLRMELLRWGATWERDSFEFDASSQQLMFRVPGAGAGAPQALMLTSFGPGAGFL</sequence>
<keyword evidence="2" id="KW-1185">Reference proteome</keyword>
<proteinExistence type="predicted"/>
<dbReference type="EMBL" id="SLWM01000045">
    <property type="protein sequence ID" value="TCO08563.1"/>
    <property type="molecule type" value="Genomic_DNA"/>
</dbReference>
<protein>
    <submittedName>
        <fullName evidence="1">Uncharacterized protein</fullName>
    </submittedName>
</protein>
<gene>
    <name evidence="1" type="ORF">EV644_14529</name>
</gene>
<organism evidence="1 2">
    <name type="scientific">Kribbella orskensis</name>
    <dbReference type="NCBI Taxonomy" id="2512216"/>
    <lineage>
        <taxon>Bacteria</taxon>
        <taxon>Bacillati</taxon>
        <taxon>Actinomycetota</taxon>
        <taxon>Actinomycetes</taxon>
        <taxon>Propionibacteriales</taxon>
        <taxon>Kribbellaceae</taxon>
        <taxon>Kribbella</taxon>
    </lineage>
</organism>
<evidence type="ECO:0000313" key="2">
    <source>
        <dbReference type="Proteomes" id="UP000295818"/>
    </source>
</evidence>
<comment type="caution">
    <text evidence="1">The sequence shown here is derived from an EMBL/GenBank/DDBJ whole genome shotgun (WGS) entry which is preliminary data.</text>
</comment>
<dbReference type="Proteomes" id="UP000295818">
    <property type="component" value="Unassembled WGS sequence"/>
</dbReference>
<reference evidence="1 2" key="1">
    <citation type="journal article" date="2015" name="Stand. Genomic Sci.">
        <title>Genomic Encyclopedia of Bacterial and Archaeal Type Strains, Phase III: the genomes of soil and plant-associated and newly described type strains.</title>
        <authorList>
            <person name="Whitman W.B."/>
            <person name="Woyke T."/>
            <person name="Klenk H.P."/>
            <person name="Zhou Y."/>
            <person name="Lilburn T.G."/>
            <person name="Beck B.J."/>
            <person name="De Vos P."/>
            <person name="Vandamme P."/>
            <person name="Eisen J.A."/>
            <person name="Garrity G."/>
            <person name="Hugenholtz P."/>
            <person name="Kyrpides N.C."/>
        </authorList>
    </citation>
    <scope>NUCLEOTIDE SEQUENCE [LARGE SCALE GENOMIC DNA]</scope>
    <source>
        <strain evidence="1 2">VKM Ac-2538</strain>
    </source>
</reference>
<evidence type="ECO:0000313" key="1">
    <source>
        <dbReference type="EMBL" id="TCO08563.1"/>
    </source>
</evidence>
<name>A0ABY2B6Z3_9ACTN</name>
<accession>A0ABY2B6Z3</accession>